<evidence type="ECO:0000313" key="1">
    <source>
        <dbReference type="EMBL" id="ADD41447.1"/>
    </source>
</evidence>
<gene>
    <name evidence="1" type="ordered locus">Snas_1749</name>
</gene>
<reference evidence="1 2" key="1">
    <citation type="journal article" date="2009" name="Stand. Genomic Sci.">
        <title>Complete genome sequence of Stackebrandtia nassauensis type strain (LLR-40K-21).</title>
        <authorList>
            <person name="Munk C."/>
            <person name="Lapidus A."/>
            <person name="Copeland A."/>
            <person name="Jando M."/>
            <person name="Mayilraj S."/>
            <person name="Glavina Del Rio T."/>
            <person name="Nolan M."/>
            <person name="Chen F."/>
            <person name="Lucas S."/>
            <person name="Tice H."/>
            <person name="Cheng J.F."/>
            <person name="Han C."/>
            <person name="Detter J.C."/>
            <person name="Bruce D."/>
            <person name="Goodwin L."/>
            <person name="Chain P."/>
            <person name="Pitluck S."/>
            <person name="Goker M."/>
            <person name="Ovchinikova G."/>
            <person name="Pati A."/>
            <person name="Ivanova N."/>
            <person name="Mavromatis K."/>
            <person name="Chen A."/>
            <person name="Palaniappan K."/>
            <person name="Land M."/>
            <person name="Hauser L."/>
            <person name="Chang Y.J."/>
            <person name="Jeffries C.D."/>
            <person name="Bristow J."/>
            <person name="Eisen J.A."/>
            <person name="Markowitz V."/>
            <person name="Hugenholtz P."/>
            <person name="Kyrpides N.C."/>
            <person name="Klenk H.P."/>
        </authorList>
    </citation>
    <scope>NUCLEOTIDE SEQUENCE [LARGE SCALE GENOMIC DNA]</scope>
    <source>
        <strain evidence="2">DSM 44728 / CIP 108903 / NRRL B-16338 / NBRC 102104 / LLR-40K-21</strain>
    </source>
</reference>
<dbReference type="KEGG" id="sna:Snas_1749"/>
<name>D3PY80_STANL</name>
<sequence length="104" mass="11189">MVVSQPLELPAVFPARMNGQQSMVIVTRVQIKWHPAPAEFSASRIDGGVVDIAAITDVGTHELGANKVLRLTAAGVVTRMHAAADLIDRVRDYVWKPSGDSESP</sequence>
<evidence type="ECO:0000313" key="2">
    <source>
        <dbReference type="Proteomes" id="UP000000844"/>
    </source>
</evidence>
<dbReference type="AlphaFoldDB" id="D3PY80"/>
<dbReference type="EMBL" id="CP001778">
    <property type="protein sequence ID" value="ADD41447.1"/>
    <property type="molecule type" value="Genomic_DNA"/>
</dbReference>
<protein>
    <submittedName>
        <fullName evidence="1">Uncharacterized protein</fullName>
    </submittedName>
</protein>
<accession>D3PY80</accession>
<dbReference type="HOGENOM" id="CLU_2248462_0_0_11"/>
<keyword evidence="2" id="KW-1185">Reference proteome</keyword>
<dbReference type="STRING" id="446470.Snas_1749"/>
<organism evidence="1 2">
    <name type="scientific">Stackebrandtia nassauensis (strain DSM 44728 / CIP 108903 / NRRL B-16338 / NBRC 102104 / LLR-40K-21)</name>
    <dbReference type="NCBI Taxonomy" id="446470"/>
    <lineage>
        <taxon>Bacteria</taxon>
        <taxon>Bacillati</taxon>
        <taxon>Actinomycetota</taxon>
        <taxon>Actinomycetes</taxon>
        <taxon>Glycomycetales</taxon>
        <taxon>Glycomycetaceae</taxon>
        <taxon>Stackebrandtia</taxon>
    </lineage>
</organism>
<dbReference type="Proteomes" id="UP000000844">
    <property type="component" value="Chromosome"/>
</dbReference>
<proteinExistence type="predicted"/>